<feature type="transmembrane region" description="Helical" evidence="7">
    <location>
        <begin position="103"/>
        <end position="121"/>
    </location>
</feature>
<evidence type="ECO:0000313" key="9">
    <source>
        <dbReference type="Proteomes" id="UP000007148"/>
    </source>
</evidence>
<comment type="caution">
    <text evidence="8">The sequence shown here is derived from an EMBL/GenBank/DDBJ whole genome shotgun (WGS) entry which is preliminary data.</text>
</comment>
<dbReference type="PANTHER" id="PTHR13906">
    <property type="entry name" value="PORCUPINE"/>
    <property type="match status" value="1"/>
</dbReference>
<evidence type="ECO:0000256" key="2">
    <source>
        <dbReference type="ARBA" id="ARBA00022679"/>
    </source>
</evidence>
<keyword evidence="9" id="KW-1185">Reference proteome</keyword>
<dbReference type="OrthoDB" id="286734at2759"/>
<dbReference type="GO" id="GO:0005783">
    <property type="term" value="C:endoplasmic reticulum"/>
    <property type="evidence" value="ECO:0007669"/>
    <property type="project" value="TreeGrafter"/>
</dbReference>
<name>G4TVI0_SERID</name>
<dbReference type="OMA" id="WHGTRPG"/>
<gene>
    <name evidence="8" type="ORF">PIIN_09308</name>
</gene>
<dbReference type="Pfam" id="PF03062">
    <property type="entry name" value="MBOAT"/>
    <property type="match status" value="1"/>
</dbReference>
<evidence type="ECO:0000256" key="5">
    <source>
        <dbReference type="ARBA" id="ARBA00023136"/>
    </source>
</evidence>
<keyword evidence="5 7" id="KW-0472">Membrane</keyword>
<dbReference type="GO" id="GO:0003841">
    <property type="term" value="F:1-acylglycerol-3-phosphate O-acyltransferase activity"/>
    <property type="evidence" value="ECO:0007669"/>
    <property type="project" value="TreeGrafter"/>
</dbReference>
<dbReference type="STRING" id="1109443.G4TVI0"/>
<reference evidence="8 9" key="1">
    <citation type="journal article" date="2011" name="PLoS Pathog.">
        <title>Endophytic Life Strategies Decoded by Genome and Transcriptome Analyses of the Mutualistic Root Symbiont Piriformospora indica.</title>
        <authorList>
            <person name="Zuccaro A."/>
            <person name="Lahrmann U."/>
            <person name="Guldener U."/>
            <person name="Langen G."/>
            <person name="Pfiffi S."/>
            <person name="Biedenkopf D."/>
            <person name="Wong P."/>
            <person name="Samans B."/>
            <person name="Grimm C."/>
            <person name="Basiewicz M."/>
            <person name="Murat C."/>
            <person name="Martin F."/>
            <person name="Kogel K.H."/>
        </authorList>
    </citation>
    <scope>NUCLEOTIDE SEQUENCE [LARGE SCALE GENOMIC DNA]</scope>
    <source>
        <strain evidence="8 9">DSM 11827</strain>
    </source>
</reference>
<dbReference type="PANTHER" id="PTHR13906:SF4">
    <property type="entry name" value="LYSOPHOSPHOLIPID ACYLTRANSFERASE 6"/>
    <property type="match status" value="1"/>
</dbReference>
<sequence length="571" mass="64959">MASTYAGKGIPLDIDGFFRSAADAVGATPDQLKLIFCLLIDYPLANVFIRLPKGNALLKHVFNLSISGYYMFGFFKLYSGGLQLLASALATFFIAKFDRSKNMPWIVFGVVMGHLFINHIYRTLNKVNWGDFDITGPQMVLTLKLTSYAWSIWDGRRPAEELDKGQMAARITKEPSLLEFLGYAFYFPAVLVGHSSDLNTYLALTRGTIFDECKEDDAKRHVPRGRKRVAYKRGLLGLVFLGLYTLLSPMFNFYRVLQDDWFNHNLITRLLIVQFIGFVERTKYYGVWKLSEGACIVTGLGFSGYDSEGRSTWDDIANLNIPWVEFAPNLKILLDSWNIRTNIWLRECVYKRITPKGRKPGFQSTILTFLTSAVWHGTYSGYYLTFLIAGFVQTAARLARVYLRPLFLSPLEMLPPKLPDALAKHGITLPAPPRTLFKMIYDVLGTITTLLILNFMVAPFLLWHWKPSLEAWSRMNWYGLWMVGLAFAFFYGGGGALCKKLNEERIKRAPKDVAWEIVGETYIHPTLRTDEMQGTGLQNVPPVDQVAREMEELIDKLVENIKAEAKAKKTK</sequence>
<dbReference type="EMBL" id="CAFZ01000430">
    <property type="protein sequence ID" value="CCA75323.1"/>
    <property type="molecule type" value="Genomic_DNA"/>
</dbReference>
<evidence type="ECO:0000256" key="6">
    <source>
        <dbReference type="ARBA" id="ARBA00023315"/>
    </source>
</evidence>
<dbReference type="FunCoup" id="G4TVI0">
    <property type="interactions" value="147"/>
</dbReference>
<dbReference type="GO" id="GO:0046474">
    <property type="term" value="P:glycerophospholipid biosynthetic process"/>
    <property type="evidence" value="ECO:0007669"/>
    <property type="project" value="TreeGrafter"/>
</dbReference>
<keyword evidence="6" id="KW-0012">Acyltransferase</keyword>
<dbReference type="eggNOG" id="KOG2704">
    <property type="taxonomic scope" value="Eukaryota"/>
</dbReference>
<dbReference type="GO" id="GO:0047184">
    <property type="term" value="F:1-acylglycerophosphocholine O-acyltransferase activity"/>
    <property type="evidence" value="ECO:0007669"/>
    <property type="project" value="TreeGrafter"/>
</dbReference>
<dbReference type="GO" id="GO:0030258">
    <property type="term" value="P:lipid modification"/>
    <property type="evidence" value="ECO:0007669"/>
    <property type="project" value="TreeGrafter"/>
</dbReference>
<dbReference type="InParanoid" id="G4TVI0"/>
<dbReference type="InterPro" id="IPR004299">
    <property type="entry name" value="MBOAT_fam"/>
</dbReference>
<protein>
    <recommendedName>
        <fullName evidence="10">MBOAT-domain-containing protein</fullName>
    </recommendedName>
</protein>
<organism evidence="8 9">
    <name type="scientific">Serendipita indica (strain DSM 11827)</name>
    <name type="common">Root endophyte fungus</name>
    <name type="synonym">Piriformospora indica</name>
    <dbReference type="NCBI Taxonomy" id="1109443"/>
    <lineage>
        <taxon>Eukaryota</taxon>
        <taxon>Fungi</taxon>
        <taxon>Dikarya</taxon>
        <taxon>Basidiomycota</taxon>
        <taxon>Agaricomycotina</taxon>
        <taxon>Agaricomycetes</taxon>
        <taxon>Sebacinales</taxon>
        <taxon>Serendipitaceae</taxon>
        <taxon>Serendipita</taxon>
    </lineage>
</organism>
<accession>G4TVI0</accession>
<dbReference type="GO" id="GO:0016020">
    <property type="term" value="C:membrane"/>
    <property type="evidence" value="ECO:0007669"/>
    <property type="project" value="UniProtKB-SubCell"/>
</dbReference>
<evidence type="ECO:0000256" key="3">
    <source>
        <dbReference type="ARBA" id="ARBA00022692"/>
    </source>
</evidence>
<keyword evidence="2" id="KW-0808">Transferase</keyword>
<evidence type="ECO:0000256" key="7">
    <source>
        <dbReference type="SAM" id="Phobius"/>
    </source>
</evidence>
<keyword evidence="4 7" id="KW-1133">Transmembrane helix</keyword>
<dbReference type="InterPro" id="IPR049941">
    <property type="entry name" value="LPLAT_7/PORCN-like"/>
</dbReference>
<dbReference type="Proteomes" id="UP000007148">
    <property type="component" value="Unassembled WGS sequence"/>
</dbReference>
<evidence type="ECO:0008006" key="10">
    <source>
        <dbReference type="Google" id="ProtNLM"/>
    </source>
</evidence>
<feature type="transmembrane region" description="Helical" evidence="7">
    <location>
        <begin position="477"/>
        <end position="498"/>
    </location>
</feature>
<proteinExistence type="predicted"/>
<dbReference type="HOGENOM" id="CLU_011340_5_2_1"/>
<keyword evidence="3 7" id="KW-0812">Transmembrane</keyword>
<feature type="transmembrane region" description="Helical" evidence="7">
    <location>
        <begin position="234"/>
        <end position="255"/>
    </location>
</feature>
<dbReference type="AlphaFoldDB" id="G4TVI0"/>
<comment type="subcellular location">
    <subcellularLocation>
        <location evidence="1">Membrane</location>
        <topology evidence="1">Multi-pass membrane protein</topology>
    </subcellularLocation>
</comment>
<feature type="transmembrane region" description="Helical" evidence="7">
    <location>
        <begin position="443"/>
        <end position="465"/>
    </location>
</feature>
<evidence type="ECO:0000313" key="8">
    <source>
        <dbReference type="EMBL" id="CCA75323.1"/>
    </source>
</evidence>
<feature type="transmembrane region" description="Helical" evidence="7">
    <location>
        <begin position="77"/>
        <end position="97"/>
    </location>
</feature>
<evidence type="ECO:0000256" key="4">
    <source>
        <dbReference type="ARBA" id="ARBA00022989"/>
    </source>
</evidence>
<evidence type="ECO:0000256" key="1">
    <source>
        <dbReference type="ARBA" id="ARBA00004141"/>
    </source>
</evidence>